<proteinExistence type="predicted"/>
<evidence type="ECO:0000256" key="2">
    <source>
        <dbReference type="ARBA" id="ARBA00022801"/>
    </source>
</evidence>
<dbReference type="GO" id="GO:0008484">
    <property type="term" value="F:sulfuric ester hydrolase activity"/>
    <property type="evidence" value="ECO:0007669"/>
    <property type="project" value="TreeGrafter"/>
</dbReference>
<evidence type="ECO:0000313" key="6">
    <source>
        <dbReference type="EMBL" id="TRY12782.1"/>
    </source>
</evidence>
<dbReference type="InterPro" id="IPR017850">
    <property type="entry name" value="Alkaline_phosphatase_core_sf"/>
</dbReference>
<comment type="caution">
    <text evidence="6">The sequence shown here is derived from an EMBL/GenBank/DDBJ whole genome shotgun (WGS) entry which is preliminary data.</text>
</comment>
<feature type="compositionally biased region" description="Basic and acidic residues" evidence="3">
    <location>
        <begin position="533"/>
        <end position="542"/>
    </location>
</feature>
<evidence type="ECO:0000313" key="7">
    <source>
        <dbReference type="Proteomes" id="UP000318126"/>
    </source>
</evidence>
<evidence type="ECO:0000259" key="5">
    <source>
        <dbReference type="Pfam" id="PF00884"/>
    </source>
</evidence>
<protein>
    <submittedName>
        <fullName evidence="6">Sulfatase-like hydrolase/transferase</fullName>
    </submittedName>
</protein>
<dbReference type="Proteomes" id="UP000318126">
    <property type="component" value="Unassembled WGS sequence"/>
</dbReference>
<dbReference type="EMBL" id="VKGK01000027">
    <property type="protein sequence ID" value="TRY12782.1"/>
    <property type="molecule type" value="Genomic_DNA"/>
</dbReference>
<feature type="compositionally biased region" description="Basic residues" evidence="3">
    <location>
        <begin position="506"/>
        <end position="520"/>
    </location>
</feature>
<dbReference type="PANTHER" id="PTHR45953:SF1">
    <property type="entry name" value="IDURONATE 2-SULFATASE"/>
    <property type="match status" value="1"/>
</dbReference>
<keyword evidence="7" id="KW-1185">Reference proteome</keyword>
<gene>
    <name evidence="6" type="ORF">FN961_19025</name>
</gene>
<dbReference type="OrthoDB" id="9803751at2"/>
<feature type="region of interest" description="Disordered" evidence="3">
    <location>
        <begin position="505"/>
        <end position="542"/>
    </location>
</feature>
<evidence type="ECO:0000256" key="4">
    <source>
        <dbReference type="SAM" id="SignalP"/>
    </source>
</evidence>
<keyword evidence="4" id="KW-0732">Signal</keyword>
<dbReference type="PANTHER" id="PTHR45953">
    <property type="entry name" value="IDURONATE 2-SULFATASE"/>
    <property type="match status" value="1"/>
</dbReference>
<keyword evidence="1" id="KW-0479">Metal-binding</keyword>
<dbReference type="GO" id="GO:0016740">
    <property type="term" value="F:transferase activity"/>
    <property type="evidence" value="ECO:0007669"/>
    <property type="project" value="UniProtKB-KW"/>
</dbReference>
<feature type="chain" id="PRO_5021898567" evidence="4">
    <location>
        <begin position="22"/>
        <end position="542"/>
    </location>
</feature>
<dbReference type="RefSeq" id="WP_144041759.1">
    <property type="nucleotide sequence ID" value="NZ_BMPL01000025.1"/>
</dbReference>
<feature type="domain" description="Sulfatase N-terminal" evidence="5">
    <location>
        <begin position="29"/>
        <end position="389"/>
    </location>
</feature>
<dbReference type="InterPro" id="IPR000917">
    <property type="entry name" value="Sulfatase_N"/>
</dbReference>
<name>A0A553JK04_SHEHA</name>
<keyword evidence="6" id="KW-0808">Transferase</keyword>
<evidence type="ECO:0000256" key="1">
    <source>
        <dbReference type="ARBA" id="ARBA00022723"/>
    </source>
</evidence>
<reference evidence="7" key="1">
    <citation type="submission" date="2019-07" db="EMBL/GenBank/DDBJ databases">
        <title>Shewanella sp. YLB-08 draft genomic sequence.</title>
        <authorList>
            <person name="Yu L."/>
        </authorList>
    </citation>
    <scope>NUCLEOTIDE SEQUENCE [LARGE SCALE GENOMIC DNA]</scope>
    <source>
        <strain evidence="7">JCM 20706</strain>
    </source>
</reference>
<sequence length="542" mass="61165">MKHLLATSIIACLLPLGSALAADAEPRDNLLFIMTDEMKSDVMGVAGHPMVKTPNLDKLAAQGTYYKTAYTVAPICSPSRRSFFTSRYPHVHGVIDNNKQALANDGEVDLPTLLKHEGYSTAISGKLHFYPEWQDWNFDHFWARSSEGPNHEETYRQYMFAKYGNDAFKPVKGSVLYPKDPLGHDLGKYQFAKEDFETYWLTDKALTYLTQQQKAQTTKPFFLFLSYNEPHSPYRATEPYASMYDPKAISVPVIPEHAKTERKQALADKIKGKSRHLIDDEQMMRDLTAQYLGHITNVDDNVGRILDYLDNSGLADSTIVVFSADHGNMLGQHGKWFKGVMHEGSSRIPLIIRAGKNTQYAKVMNRGKVVEQIVESIDVMPTLLDMLNIDKPIGMQGQSLLPLTADKAVNWKNHAFSQRSDYMFRLDNFKLILPAKKGKRGEIELYDLVSDPHEHNNLANEPAHQQRLAQMKNSISEWQANKPAPISVAGLTPPAHLFNSSELRRDHKKSSKAMLAHHSKTFQAVKVDPQSKTGDKNDNKNP</sequence>
<dbReference type="AlphaFoldDB" id="A0A553JK04"/>
<dbReference type="GO" id="GO:0005737">
    <property type="term" value="C:cytoplasm"/>
    <property type="evidence" value="ECO:0007669"/>
    <property type="project" value="TreeGrafter"/>
</dbReference>
<dbReference type="GO" id="GO:0046872">
    <property type="term" value="F:metal ion binding"/>
    <property type="evidence" value="ECO:0007669"/>
    <property type="project" value="UniProtKB-KW"/>
</dbReference>
<feature type="signal peptide" evidence="4">
    <location>
        <begin position="1"/>
        <end position="21"/>
    </location>
</feature>
<dbReference type="Gene3D" id="3.40.720.10">
    <property type="entry name" value="Alkaline Phosphatase, subunit A"/>
    <property type="match status" value="1"/>
</dbReference>
<organism evidence="6 7">
    <name type="scientific">Shewanella hanedai</name>
    <name type="common">Alteromonas hanedai</name>
    <dbReference type="NCBI Taxonomy" id="25"/>
    <lineage>
        <taxon>Bacteria</taxon>
        <taxon>Pseudomonadati</taxon>
        <taxon>Pseudomonadota</taxon>
        <taxon>Gammaproteobacteria</taxon>
        <taxon>Alteromonadales</taxon>
        <taxon>Shewanellaceae</taxon>
        <taxon>Shewanella</taxon>
    </lineage>
</organism>
<dbReference type="SUPFAM" id="SSF53649">
    <property type="entry name" value="Alkaline phosphatase-like"/>
    <property type="match status" value="1"/>
</dbReference>
<dbReference type="Pfam" id="PF00884">
    <property type="entry name" value="Sulfatase"/>
    <property type="match status" value="1"/>
</dbReference>
<accession>A0A553JK04</accession>
<evidence type="ECO:0000256" key="3">
    <source>
        <dbReference type="SAM" id="MobiDB-lite"/>
    </source>
</evidence>
<keyword evidence="2 6" id="KW-0378">Hydrolase</keyword>